<sequence length="537" mass="60243">MSNFGDYPPNLPVRDALILREQATPDHAVVPYTGEDLARPHLGPANPFRDDTSGTLKRKNVLTGTAEETYISEHTFRSKHRAVERKGGPEREYISGKEQKEINKKLRSEREAKGNATIAEGDGAYVGPWARYKREEEYELVEVEEGDEIGSEYEEVVEEEEDEVVESGMMVKAPLGNLERRREVEELGEETTVFHGSEEYDYLGRTYMHIPQDLGFSLTKEIGSTTNFVPKKVVYTWKHHSGRAVTALQLFPESSHLGLSGDADGQVKIWDVYRGRELLRTFSGHNKAITDLSFNSEGRKFLSGGFDRKIRLWDTETGQCLNRFNCGKTPHVIKFNPGQENAHEFLAGLSDNRIVQYDSRAGNETVQEYDHHLGAINTLEFIDESRRFMSTSDDRSLRVWEYGIPVEIKTVSEPDMFALTKSTKHPSGKYVLYQCSDNSIVAYSAGSDKFKQNRKKAWRGHNTAGSAIGLTCSPDGQFVVSGDTGGSVYIWDFKKCKVLSKLVVDGGGGSVNCVAWSQQETSKLFTAGAKGDIKMWD</sequence>
<evidence type="ECO:0000256" key="5">
    <source>
        <dbReference type="ARBA" id="ARBA00022737"/>
    </source>
</evidence>
<feature type="repeat" description="WD" evidence="9">
    <location>
        <begin position="369"/>
        <end position="401"/>
    </location>
</feature>
<gene>
    <name evidence="11" type="ORF">QBC38DRAFT_43713</name>
</gene>
<dbReference type="SUPFAM" id="SSF50978">
    <property type="entry name" value="WD40 repeat-like"/>
    <property type="match status" value="1"/>
</dbReference>
<organism evidence="11 12">
    <name type="scientific">Podospora fimiseda</name>
    <dbReference type="NCBI Taxonomy" id="252190"/>
    <lineage>
        <taxon>Eukaryota</taxon>
        <taxon>Fungi</taxon>
        <taxon>Dikarya</taxon>
        <taxon>Ascomycota</taxon>
        <taxon>Pezizomycotina</taxon>
        <taxon>Sordariomycetes</taxon>
        <taxon>Sordariomycetidae</taxon>
        <taxon>Sordariales</taxon>
        <taxon>Podosporaceae</taxon>
        <taxon>Podospora</taxon>
    </lineage>
</organism>
<evidence type="ECO:0000313" key="11">
    <source>
        <dbReference type="EMBL" id="KAK4223673.1"/>
    </source>
</evidence>
<evidence type="ECO:0000256" key="3">
    <source>
        <dbReference type="ARBA" id="ARBA00022664"/>
    </source>
</evidence>
<feature type="repeat" description="WD" evidence="9">
    <location>
        <begin position="282"/>
        <end position="323"/>
    </location>
</feature>
<evidence type="ECO:0000313" key="12">
    <source>
        <dbReference type="Proteomes" id="UP001301958"/>
    </source>
</evidence>
<proteinExistence type="predicted"/>
<reference evidence="11" key="2">
    <citation type="submission" date="2023-05" db="EMBL/GenBank/DDBJ databases">
        <authorList>
            <consortium name="Lawrence Berkeley National Laboratory"/>
            <person name="Steindorff A."/>
            <person name="Hensen N."/>
            <person name="Bonometti L."/>
            <person name="Westerberg I."/>
            <person name="Brannstrom I.O."/>
            <person name="Guillou S."/>
            <person name="Cros-Aarteil S."/>
            <person name="Calhoun S."/>
            <person name="Haridas S."/>
            <person name="Kuo A."/>
            <person name="Mondo S."/>
            <person name="Pangilinan J."/>
            <person name="Riley R."/>
            <person name="Labutti K."/>
            <person name="Andreopoulos B."/>
            <person name="Lipzen A."/>
            <person name="Chen C."/>
            <person name="Yanf M."/>
            <person name="Daum C."/>
            <person name="Ng V."/>
            <person name="Clum A."/>
            <person name="Ohm R."/>
            <person name="Martin F."/>
            <person name="Silar P."/>
            <person name="Natvig D."/>
            <person name="Lalanne C."/>
            <person name="Gautier V."/>
            <person name="Ament-Velasquez S.L."/>
            <person name="Kruys A."/>
            <person name="Hutchinson M.I."/>
            <person name="Powell A.J."/>
            <person name="Barry K."/>
            <person name="Miller A.N."/>
            <person name="Grigoriev I.V."/>
            <person name="Debuchy R."/>
            <person name="Gladieux P."/>
            <person name="Thoren M.H."/>
            <person name="Johannesson H."/>
        </authorList>
    </citation>
    <scope>NUCLEOTIDE SEQUENCE</scope>
    <source>
        <strain evidence="11">CBS 990.96</strain>
    </source>
</reference>
<evidence type="ECO:0000256" key="4">
    <source>
        <dbReference type="ARBA" id="ARBA00022728"/>
    </source>
</evidence>
<keyword evidence="12" id="KW-1185">Reference proteome</keyword>
<dbReference type="InterPro" id="IPR001680">
    <property type="entry name" value="WD40_rpt"/>
</dbReference>
<keyword evidence="4" id="KW-0747">Spliceosome</keyword>
<protein>
    <recommendedName>
        <fullName evidence="8">Pre-mRNA-processing factor 17</fullName>
    </recommendedName>
</protein>
<feature type="repeat" description="WD" evidence="9">
    <location>
        <begin position="259"/>
        <end position="280"/>
    </location>
</feature>
<dbReference type="PANTHER" id="PTHR43979">
    <property type="entry name" value="PRE-MRNA-PROCESSING FACTOR 17"/>
    <property type="match status" value="1"/>
</dbReference>
<dbReference type="EMBL" id="MU865418">
    <property type="protein sequence ID" value="KAK4223673.1"/>
    <property type="molecule type" value="Genomic_DNA"/>
</dbReference>
<dbReference type="SMART" id="SM00320">
    <property type="entry name" value="WD40"/>
    <property type="match status" value="6"/>
</dbReference>
<dbReference type="CDD" id="cd00200">
    <property type="entry name" value="WD40"/>
    <property type="match status" value="1"/>
</dbReference>
<dbReference type="PANTHER" id="PTHR43979:SF1">
    <property type="entry name" value="PRE-MRNA-PROCESSING FACTOR 17"/>
    <property type="match status" value="1"/>
</dbReference>
<evidence type="ECO:0000256" key="2">
    <source>
        <dbReference type="ARBA" id="ARBA00022574"/>
    </source>
</evidence>
<reference evidence="11" key="1">
    <citation type="journal article" date="2023" name="Mol. Phylogenet. Evol.">
        <title>Genome-scale phylogeny and comparative genomics of the fungal order Sordariales.</title>
        <authorList>
            <person name="Hensen N."/>
            <person name="Bonometti L."/>
            <person name="Westerberg I."/>
            <person name="Brannstrom I.O."/>
            <person name="Guillou S."/>
            <person name="Cros-Aarteil S."/>
            <person name="Calhoun S."/>
            <person name="Haridas S."/>
            <person name="Kuo A."/>
            <person name="Mondo S."/>
            <person name="Pangilinan J."/>
            <person name="Riley R."/>
            <person name="LaButti K."/>
            <person name="Andreopoulos B."/>
            <person name="Lipzen A."/>
            <person name="Chen C."/>
            <person name="Yan M."/>
            <person name="Daum C."/>
            <person name="Ng V."/>
            <person name="Clum A."/>
            <person name="Steindorff A."/>
            <person name="Ohm R.A."/>
            <person name="Martin F."/>
            <person name="Silar P."/>
            <person name="Natvig D.O."/>
            <person name="Lalanne C."/>
            <person name="Gautier V."/>
            <person name="Ament-Velasquez S.L."/>
            <person name="Kruys A."/>
            <person name="Hutchinson M.I."/>
            <person name="Powell A.J."/>
            <person name="Barry K."/>
            <person name="Miller A.N."/>
            <person name="Grigoriev I.V."/>
            <person name="Debuchy R."/>
            <person name="Gladieux P."/>
            <person name="Hiltunen Thoren M."/>
            <person name="Johannesson H."/>
        </authorList>
    </citation>
    <scope>NUCLEOTIDE SEQUENCE</scope>
    <source>
        <strain evidence="11">CBS 990.96</strain>
    </source>
</reference>
<feature type="repeat" description="WD" evidence="9">
    <location>
        <begin position="504"/>
        <end position="537"/>
    </location>
</feature>
<dbReference type="GO" id="GO:0071013">
    <property type="term" value="C:catalytic step 2 spliceosome"/>
    <property type="evidence" value="ECO:0007669"/>
    <property type="project" value="InterPro"/>
</dbReference>
<accession>A0AAN7BI33</accession>
<comment type="subcellular location">
    <subcellularLocation>
        <location evidence="1">Nucleus</location>
    </subcellularLocation>
</comment>
<dbReference type="Gene3D" id="2.130.10.10">
    <property type="entry name" value="YVTN repeat-like/Quinoprotein amine dehydrogenase"/>
    <property type="match status" value="1"/>
</dbReference>
<dbReference type="InterPro" id="IPR015943">
    <property type="entry name" value="WD40/YVTN_repeat-like_dom_sf"/>
</dbReference>
<dbReference type="InterPro" id="IPR032847">
    <property type="entry name" value="PRPF17"/>
</dbReference>
<dbReference type="GO" id="GO:0000398">
    <property type="term" value="P:mRNA splicing, via spliceosome"/>
    <property type="evidence" value="ECO:0007669"/>
    <property type="project" value="InterPro"/>
</dbReference>
<evidence type="ECO:0000256" key="10">
    <source>
        <dbReference type="SAM" id="MobiDB-lite"/>
    </source>
</evidence>
<dbReference type="AlphaFoldDB" id="A0AAN7BI33"/>
<keyword evidence="7" id="KW-0539">Nucleus</keyword>
<evidence type="ECO:0000256" key="8">
    <source>
        <dbReference type="ARBA" id="ARBA00068146"/>
    </source>
</evidence>
<dbReference type="FunFam" id="2.130.10.10:FF:000034">
    <property type="entry name" value="Pre-mRNA-processing factor 17, putative"/>
    <property type="match status" value="1"/>
</dbReference>
<dbReference type="PRINTS" id="PR00320">
    <property type="entry name" value="GPROTEINBRPT"/>
</dbReference>
<keyword evidence="6" id="KW-0508">mRNA splicing</keyword>
<dbReference type="InterPro" id="IPR036322">
    <property type="entry name" value="WD40_repeat_dom_sf"/>
</dbReference>
<dbReference type="PROSITE" id="PS50294">
    <property type="entry name" value="WD_REPEATS_REGION"/>
    <property type="match status" value="3"/>
</dbReference>
<comment type="caution">
    <text evidence="11">The sequence shown here is derived from an EMBL/GenBank/DDBJ whole genome shotgun (WGS) entry which is preliminary data.</text>
</comment>
<evidence type="ECO:0000256" key="7">
    <source>
        <dbReference type="ARBA" id="ARBA00023242"/>
    </source>
</evidence>
<feature type="repeat" description="WD" evidence="9">
    <location>
        <begin position="473"/>
        <end position="501"/>
    </location>
</feature>
<dbReference type="GO" id="GO:0003729">
    <property type="term" value="F:mRNA binding"/>
    <property type="evidence" value="ECO:0007669"/>
    <property type="project" value="TreeGrafter"/>
</dbReference>
<dbReference type="Pfam" id="PF00400">
    <property type="entry name" value="WD40"/>
    <property type="match status" value="5"/>
</dbReference>
<keyword evidence="2 9" id="KW-0853">WD repeat</keyword>
<keyword evidence="5" id="KW-0677">Repeat</keyword>
<dbReference type="PROSITE" id="PS50082">
    <property type="entry name" value="WD_REPEATS_2"/>
    <property type="match status" value="5"/>
</dbReference>
<dbReference type="Proteomes" id="UP001301958">
    <property type="component" value="Unassembled WGS sequence"/>
</dbReference>
<feature type="region of interest" description="Disordered" evidence="10">
    <location>
        <begin position="35"/>
        <end position="55"/>
    </location>
</feature>
<evidence type="ECO:0000256" key="6">
    <source>
        <dbReference type="ARBA" id="ARBA00023187"/>
    </source>
</evidence>
<evidence type="ECO:0000256" key="1">
    <source>
        <dbReference type="ARBA" id="ARBA00004123"/>
    </source>
</evidence>
<dbReference type="InterPro" id="IPR020472">
    <property type="entry name" value="WD40_PAC1"/>
</dbReference>
<name>A0AAN7BI33_9PEZI</name>
<evidence type="ECO:0000256" key="9">
    <source>
        <dbReference type="PROSITE-ProRule" id="PRU00221"/>
    </source>
</evidence>
<keyword evidence="3" id="KW-0507">mRNA processing</keyword>